<reference evidence="2 3" key="1">
    <citation type="submission" date="2018-03" db="EMBL/GenBank/DDBJ databases">
        <title>Genomic Encyclopedia of Archaeal and Bacterial Type Strains, Phase II (KMG-II): from individual species to whole genera.</title>
        <authorList>
            <person name="Goeker M."/>
        </authorList>
    </citation>
    <scope>NUCLEOTIDE SEQUENCE [LARGE SCALE GENOMIC DNA]</scope>
    <source>
        <strain evidence="2 3">DSM 29057</strain>
    </source>
</reference>
<dbReference type="OrthoDB" id="947987at2"/>
<dbReference type="EMBL" id="PYAS01000001">
    <property type="protein sequence ID" value="PSL33982.1"/>
    <property type="molecule type" value="Genomic_DNA"/>
</dbReference>
<evidence type="ECO:0000313" key="2">
    <source>
        <dbReference type="EMBL" id="PSL33982.1"/>
    </source>
</evidence>
<name>A0A2P8GJ43_9BACT</name>
<proteinExistence type="predicted"/>
<feature type="signal peptide" evidence="1">
    <location>
        <begin position="1"/>
        <end position="21"/>
    </location>
</feature>
<dbReference type="PROSITE" id="PS51257">
    <property type="entry name" value="PROKAR_LIPOPROTEIN"/>
    <property type="match status" value="1"/>
</dbReference>
<feature type="chain" id="PRO_5015199248" evidence="1">
    <location>
        <begin position="22"/>
        <end position="222"/>
    </location>
</feature>
<gene>
    <name evidence="2" type="ORF">CLV60_101351</name>
</gene>
<evidence type="ECO:0000256" key="1">
    <source>
        <dbReference type="SAM" id="SignalP"/>
    </source>
</evidence>
<keyword evidence="1" id="KW-0732">Signal</keyword>
<evidence type="ECO:0000313" key="3">
    <source>
        <dbReference type="Proteomes" id="UP000241964"/>
    </source>
</evidence>
<protein>
    <submittedName>
        <fullName evidence="2">Uncharacterized protein</fullName>
    </submittedName>
</protein>
<comment type="caution">
    <text evidence="2">The sequence shown here is derived from an EMBL/GenBank/DDBJ whole genome shotgun (WGS) entry which is preliminary data.</text>
</comment>
<dbReference type="Proteomes" id="UP000241964">
    <property type="component" value="Unassembled WGS sequence"/>
</dbReference>
<accession>A0A2P8GJ43</accession>
<dbReference type="AlphaFoldDB" id="A0A2P8GJ43"/>
<sequence length="222" mass="25524">MKYFSLIKTAAFSAILVTAMAFSCQDHHVPDPDPISNCNRVDGTPRALPCEFEVTRVEFFKTNTKQIIETIDAQHLQGELIRGNAARVQPLTGHDGEVFIVFNTKVYVKRIANSPSTDWNKYRIAQFKLGKHPEHGDVIDLPIQWRNDLAYFQEISSWAVGETKTFETQVAFESYPEENIDIYCPIINYNAWEMLVAPPYNYELVRDVAEATLKYKVQMRLQ</sequence>
<keyword evidence="3" id="KW-1185">Reference proteome</keyword>
<dbReference type="RefSeq" id="WP_106593650.1">
    <property type="nucleotide sequence ID" value="NZ_PYAS01000001.1"/>
</dbReference>
<organism evidence="2 3">
    <name type="scientific">Dyadobacter jiangsuensis</name>
    <dbReference type="NCBI Taxonomy" id="1591085"/>
    <lineage>
        <taxon>Bacteria</taxon>
        <taxon>Pseudomonadati</taxon>
        <taxon>Bacteroidota</taxon>
        <taxon>Cytophagia</taxon>
        <taxon>Cytophagales</taxon>
        <taxon>Spirosomataceae</taxon>
        <taxon>Dyadobacter</taxon>
    </lineage>
</organism>